<comment type="caution">
    <text evidence="4">The sequence shown here is derived from an EMBL/GenBank/DDBJ whole genome shotgun (WGS) entry which is preliminary data.</text>
</comment>
<dbReference type="Pfam" id="PF00386">
    <property type="entry name" value="C1q"/>
    <property type="match status" value="1"/>
</dbReference>
<keyword evidence="1" id="KW-0175">Coiled coil</keyword>
<dbReference type="EMBL" id="CAJPWZ010002309">
    <property type="protein sequence ID" value="CAG2235097.1"/>
    <property type="molecule type" value="Genomic_DNA"/>
</dbReference>
<dbReference type="SUPFAM" id="SSF49842">
    <property type="entry name" value="TNF-like"/>
    <property type="match status" value="1"/>
</dbReference>
<sequence length="341" mass="38689">MKYALLLSTIFSVSAGLLLDHENSQHGTESSTYLLVSKYLSGQRTIHHEIEELRSQHELSINLLTSQLKTKFEELDTLMKAKSPGNNSCQTTVENLKETVRELNENNTRLEHDVYELQSKYTILSRVFENRTIELNHKIDELYRLKTIQQLQTVNYMQNKVQFLDSSVTSLLSREQARNQDFLALYNMTKQSQESITSLQHDVSKHNDKVAYFACRKLRTTFAGGATLIFESTKTSVGITNSSSIQTTGQFNCTVPGIYHISVALTSYSSKAVFLIMKNKNELIKGWVNEYNTQHTDWQFVTAVALTELNIGDILDVTAYPSTPVVVEGSDYSCITIVKML</sequence>
<feature type="signal peptide" evidence="2">
    <location>
        <begin position="1"/>
        <end position="15"/>
    </location>
</feature>
<accession>A0A8S3TYW6</accession>
<feature type="coiled-coil region" evidence="1">
    <location>
        <begin position="86"/>
        <end position="120"/>
    </location>
</feature>
<dbReference type="OrthoDB" id="10319389at2759"/>
<name>A0A8S3TYW6_MYTED</name>
<dbReference type="InterPro" id="IPR008983">
    <property type="entry name" value="Tumour_necrosis_fac-like_dom"/>
</dbReference>
<keyword evidence="5" id="KW-1185">Reference proteome</keyword>
<proteinExistence type="predicted"/>
<dbReference type="InterPro" id="IPR001073">
    <property type="entry name" value="C1q_dom"/>
</dbReference>
<dbReference type="Proteomes" id="UP000683360">
    <property type="component" value="Unassembled WGS sequence"/>
</dbReference>
<evidence type="ECO:0000313" key="5">
    <source>
        <dbReference type="Proteomes" id="UP000683360"/>
    </source>
</evidence>
<organism evidence="4 5">
    <name type="scientific">Mytilus edulis</name>
    <name type="common">Blue mussel</name>
    <dbReference type="NCBI Taxonomy" id="6550"/>
    <lineage>
        <taxon>Eukaryota</taxon>
        <taxon>Metazoa</taxon>
        <taxon>Spiralia</taxon>
        <taxon>Lophotrochozoa</taxon>
        <taxon>Mollusca</taxon>
        <taxon>Bivalvia</taxon>
        <taxon>Autobranchia</taxon>
        <taxon>Pteriomorphia</taxon>
        <taxon>Mytilida</taxon>
        <taxon>Mytiloidea</taxon>
        <taxon>Mytilidae</taxon>
        <taxon>Mytilinae</taxon>
        <taxon>Mytilus</taxon>
    </lineage>
</organism>
<evidence type="ECO:0000259" key="3">
    <source>
        <dbReference type="Pfam" id="PF00386"/>
    </source>
</evidence>
<feature type="chain" id="PRO_5035756483" description="C1q domain-containing protein" evidence="2">
    <location>
        <begin position="16"/>
        <end position="341"/>
    </location>
</feature>
<evidence type="ECO:0000256" key="2">
    <source>
        <dbReference type="SAM" id="SignalP"/>
    </source>
</evidence>
<evidence type="ECO:0000256" key="1">
    <source>
        <dbReference type="SAM" id="Coils"/>
    </source>
</evidence>
<evidence type="ECO:0000313" key="4">
    <source>
        <dbReference type="EMBL" id="CAG2235097.1"/>
    </source>
</evidence>
<keyword evidence="2" id="KW-0732">Signal</keyword>
<reference evidence="4" key="1">
    <citation type="submission" date="2021-03" db="EMBL/GenBank/DDBJ databases">
        <authorList>
            <person name="Bekaert M."/>
        </authorList>
    </citation>
    <scope>NUCLEOTIDE SEQUENCE</scope>
</reference>
<dbReference type="AlphaFoldDB" id="A0A8S3TYW6"/>
<dbReference type="Gene3D" id="2.60.120.40">
    <property type="match status" value="1"/>
</dbReference>
<feature type="domain" description="C1q" evidence="3">
    <location>
        <begin position="243"/>
        <end position="313"/>
    </location>
</feature>
<gene>
    <name evidence="4" type="ORF">MEDL_47724</name>
</gene>
<protein>
    <recommendedName>
        <fullName evidence="3">C1q domain-containing protein</fullName>
    </recommendedName>
</protein>